<dbReference type="EMBL" id="WRXN01000009">
    <property type="protein sequence ID" value="MVT10620.1"/>
    <property type="molecule type" value="Genomic_DNA"/>
</dbReference>
<comment type="similarity">
    <text evidence="2">Belongs to the bacterial sugar transferase family.</text>
</comment>
<feature type="transmembrane region" description="Helical" evidence="7">
    <location>
        <begin position="38"/>
        <end position="61"/>
    </location>
</feature>
<keyword evidence="5 7" id="KW-1133">Transmembrane helix</keyword>
<organism evidence="9 10">
    <name type="scientific">Chitinophaga tropicalis</name>
    <dbReference type="NCBI Taxonomy" id="2683588"/>
    <lineage>
        <taxon>Bacteria</taxon>
        <taxon>Pseudomonadati</taxon>
        <taxon>Bacteroidota</taxon>
        <taxon>Chitinophagia</taxon>
        <taxon>Chitinophagales</taxon>
        <taxon>Chitinophagaceae</taxon>
        <taxon>Chitinophaga</taxon>
    </lineage>
</organism>
<feature type="domain" description="Bacterial sugar transferase" evidence="8">
    <location>
        <begin position="272"/>
        <end position="462"/>
    </location>
</feature>
<gene>
    <name evidence="9" type="ORF">GO493_20280</name>
</gene>
<keyword evidence="6 7" id="KW-0472">Membrane</keyword>
<evidence type="ECO:0000256" key="4">
    <source>
        <dbReference type="ARBA" id="ARBA00022692"/>
    </source>
</evidence>
<evidence type="ECO:0000259" key="8">
    <source>
        <dbReference type="Pfam" id="PF02397"/>
    </source>
</evidence>
<accession>A0A7K1U8L2</accession>
<feature type="transmembrane region" description="Helical" evidence="7">
    <location>
        <begin position="277"/>
        <end position="298"/>
    </location>
</feature>
<dbReference type="InterPro" id="IPR017473">
    <property type="entry name" value="Undecaprenyl-P_gluc_Ptfrase"/>
</dbReference>
<protein>
    <submittedName>
        <fullName evidence="9">Undecaprenyl-phosphate glucose phosphotransferase</fullName>
        <ecNumber evidence="9">2.7.8.31</ecNumber>
    </submittedName>
</protein>
<keyword evidence="4 7" id="KW-0812">Transmembrane</keyword>
<dbReference type="NCBIfam" id="TIGR03025">
    <property type="entry name" value="EPS_sugtrans"/>
    <property type="match status" value="1"/>
</dbReference>
<keyword evidence="3 9" id="KW-0808">Transferase</keyword>
<evidence type="ECO:0000256" key="2">
    <source>
        <dbReference type="ARBA" id="ARBA00006464"/>
    </source>
</evidence>
<dbReference type="AlphaFoldDB" id="A0A7K1U8L2"/>
<name>A0A7K1U8L2_9BACT</name>
<evidence type="ECO:0000256" key="3">
    <source>
        <dbReference type="ARBA" id="ARBA00022679"/>
    </source>
</evidence>
<dbReference type="GO" id="GO:0016020">
    <property type="term" value="C:membrane"/>
    <property type="evidence" value="ECO:0007669"/>
    <property type="project" value="UniProtKB-SubCell"/>
</dbReference>
<sequence>MKQPIPTNQFVRQCIDYIVLTAAFLLTRHFIAEKGDVFLSRFNLLLLFISIGVWTVTGTSLRLYDDYNKSGSFAFEFVAILKTVLVHTCIFTFLFFYCFKYYPYPRTFTLLYGFHMFTGILITKYIVKKLLLRLQSHHTNPRNVLIVGTGSTGMSFYQTITTNNHYGYNCVGFVDEHAEAQLNGRYLGKISQLSEILEANEIDDVIVALPETQKVLTKKIISDSERAAKRVQIIADAYEYCTPNVSMNVLGNIPIVNIRSSPLDEPGIQRLKRAFDICFSLAVLVGFGWLFLLISILIRLTSKGPVFYKQERRGLRDKNIICYKFRSMYADSSEVDSNGQFRLTQPNDSRITPIGKFLRKTNLDELPQFFNVLIGNMSLVGPRPHATMVHIEAKETVQHYMLRQMVKPGITGWAQVNGCRGGGNTTQSGLMQKRVEMDIWYIEHYSFWLDCQIIFQTMMNMIKGDKNAY</sequence>
<dbReference type="GO" id="GO:0089702">
    <property type="term" value="F:undecaprenyl-phosphate glucose phosphotransferase activity"/>
    <property type="evidence" value="ECO:0007669"/>
    <property type="project" value="UniProtKB-EC"/>
</dbReference>
<feature type="transmembrane region" description="Helical" evidence="7">
    <location>
        <begin position="14"/>
        <end position="32"/>
    </location>
</feature>
<evidence type="ECO:0000256" key="5">
    <source>
        <dbReference type="ARBA" id="ARBA00022989"/>
    </source>
</evidence>
<dbReference type="PANTHER" id="PTHR30576:SF0">
    <property type="entry name" value="UNDECAPRENYL-PHOSPHATE N-ACETYLGALACTOSAMINYL 1-PHOSPHATE TRANSFERASE-RELATED"/>
    <property type="match status" value="1"/>
</dbReference>
<keyword evidence="10" id="KW-1185">Reference proteome</keyword>
<proteinExistence type="inferred from homology"/>
<dbReference type="Proteomes" id="UP000461730">
    <property type="component" value="Unassembled WGS sequence"/>
</dbReference>
<reference evidence="9 10" key="1">
    <citation type="submission" date="2019-12" db="EMBL/GenBank/DDBJ databases">
        <title>Chitinophaga sp. strain ysch24 (GDMCC 1.1355), whole genome shotgun sequence.</title>
        <authorList>
            <person name="Zhang X."/>
        </authorList>
    </citation>
    <scope>NUCLEOTIDE SEQUENCE [LARGE SCALE GENOMIC DNA]</scope>
    <source>
        <strain evidence="10">ysch24</strain>
    </source>
</reference>
<dbReference type="NCBIfam" id="TIGR03023">
    <property type="entry name" value="WcaJ_sugtrans"/>
    <property type="match status" value="1"/>
</dbReference>
<comment type="caution">
    <text evidence="9">The sequence shown here is derived from an EMBL/GenBank/DDBJ whole genome shotgun (WGS) entry which is preliminary data.</text>
</comment>
<dbReference type="RefSeq" id="WP_157308061.1">
    <property type="nucleotide sequence ID" value="NZ_WRXN01000009.1"/>
</dbReference>
<dbReference type="InterPro" id="IPR036291">
    <property type="entry name" value="NAD(P)-bd_dom_sf"/>
</dbReference>
<dbReference type="InterPro" id="IPR017475">
    <property type="entry name" value="EPS_sugar_tfrase"/>
</dbReference>
<comment type="subcellular location">
    <subcellularLocation>
        <location evidence="1">Membrane</location>
        <topology evidence="1">Multi-pass membrane protein</topology>
    </subcellularLocation>
</comment>
<feature type="transmembrane region" description="Helical" evidence="7">
    <location>
        <begin position="73"/>
        <end position="97"/>
    </location>
</feature>
<feature type="transmembrane region" description="Helical" evidence="7">
    <location>
        <begin position="109"/>
        <end position="127"/>
    </location>
</feature>
<dbReference type="EC" id="2.7.8.31" evidence="9"/>
<evidence type="ECO:0000256" key="7">
    <source>
        <dbReference type="SAM" id="Phobius"/>
    </source>
</evidence>
<evidence type="ECO:0000256" key="6">
    <source>
        <dbReference type="ARBA" id="ARBA00023136"/>
    </source>
</evidence>
<dbReference type="Pfam" id="PF02397">
    <property type="entry name" value="Bac_transf"/>
    <property type="match status" value="1"/>
</dbReference>
<dbReference type="SUPFAM" id="SSF51735">
    <property type="entry name" value="NAD(P)-binding Rossmann-fold domains"/>
    <property type="match status" value="1"/>
</dbReference>
<evidence type="ECO:0000313" key="10">
    <source>
        <dbReference type="Proteomes" id="UP000461730"/>
    </source>
</evidence>
<evidence type="ECO:0000313" key="9">
    <source>
        <dbReference type="EMBL" id="MVT10620.1"/>
    </source>
</evidence>
<dbReference type="PANTHER" id="PTHR30576">
    <property type="entry name" value="COLANIC BIOSYNTHESIS UDP-GLUCOSE LIPID CARRIER TRANSFERASE"/>
    <property type="match status" value="1"/>
</dbReference>
<evidence type="ECO:0000256" key="1">
    <source>
        <dbReference type="ARBA" id="ARBA00004141"/>
    </source>
</evidence>
<dbReference type="InterPro" id="IPR003362">
    <property type="entry name" value="Bact_transf"/>
</dbReference>
<dbReference type="Gene3D" id="3.40.50.720">
    <property type="entry name" value="NAD(P)-binding Rossmann-like Domain"/>
    <property type="match status" value="1"/>
</dbReference>
<dbReference type="Pfam" id="PF13727">
    <property type="entry name" value="CoA_binding_3"/>
    <property type="match status" value="1"/>
</dbReference>